<keyword evidence="6 8" id="KW-1133">Transmembrane helix</keyword>
<feature type="transmembrane region" description="Helical" evidence="8">
    <location>
        <begin position="138"/>
        <end position="161"/>
    </location>
</feature>
<evidence type="ECO:0000256" key="7">
    <source>
        <dbReference type="ARBA" id="ARBA00023136"/>
    </source>
</evidence>
<keyword evidence="7 8" id="KW-0472">Membrane</keyword>
<accession>A0AAV0JET8</accession>
<feature type="transmembrane region" description="Helical" evidence="8">
    <location>
        <begin position="106"/>
        <end position="132"/>
    </location>
</feature>
<protein>
    <recommendedName>
        <fullName evidence="11">Glycosylphosphatidylinositol anchor biosynthesis protein 11</fullName>
    </recommendedName>
</protein>
<comment type="caution">
    <text evidence="9">The sequence shown here is derived from an EMBL/GenBank/DDBJ whole genome shotgun (WGS) entry which is preliminary data.</text>
</comment>
<gene>
    <name evidence="9" type="ORF">LITE_LOCUS13958</name>
</gene>
<evidence type="ECO:0000256" key="2">
    <source>
        <dbReference type="ARBA" id="ARBA00004687"/>
    </source>
</evidence>
<sequence>MRKYTLPFWALAFSFYSTPVERRLPILFSSPWPSPSRQISAACPTCYPPKTSEFFQALKSFCFEDFILWCRGRRTIIETPAALLLYSHFRRDTETYSFLRAVGRGLCAFPIGALIHAALAIVLGAPVGSWYLLKTINWSLLMSSLTIVPVASVFGSSWRDWQRVFARTEPNDLLEYMLCIPAHGAAIGAWLGAWPMPLDWERPWQEWPICVTYGAVTGYVIGLSASFCVACASTGARRSRQKGD</sequence>
<feature type="transmembrane region" description="Helical" evidence="8">
    <location>
        <begin position="213"/>
        <end position="232"/>
    </location>
</feature>
<evidence type="ECO:0000256" key="8">
    <source>
        <dbReference type="SAM" id="Phobius"/>
    </source>
</evidence>
<keyword evidence="5" id="KW-0256">Endoplasmic reticulum</keyword>
<evidence type="ECO:0000256" key="5">
    <source>
        <dbReference type="ARBA" id="ARBA00022824"/>
    </source>
</evidence>
<evidence type="ECO:0000256" key="3">
    <source>
        <dbReference type="ARBA" id="ARBA00022502"/>
    </source>
</evidence>
<evidence type="ECO:0000313" key="9">
    <source>
        <dbReference type="EMBL" id="CAI0408443.1"/>
    </source>
</evidence>
<dbReference type="Pfam" id="PF06699">
    <property type="entry name" value="PIG-F"/>
    <property type="match status" value="1"/>
</dbReference>
<reference evidence="9" key="1">
    <citation type="submission" date="2022-08" db="EMBL/GenBank/DDBJ databases">
        <authorList>
            <person name="Gutierrez-Valencia J."/>
        </authorList>
    </citation>
    <scope>NUCLEOTIDE SEQUENCE</scope>
</reference>
<evidence type="ECO:0008006" key="11">
    <source>
        <dbReference type="Google" id="ProtNLM"/>
    </source>
</evidence>
<dbReference type="EMBL" id="CAMGYJ010000005">
    <property type="protein sequence ID" value="CAI0408443.1"/>
    <property type="molecule type" value="Genomic_DNA"/>
</dbReference>
<evidence type="ECO:0000256" key="1">
    <source>
        <dbReference type="ARBA" id="ARBA00004477"/>
    </source>
</evidence>
<evidence type="ECO:0000256" key="6">
    <source>
        <dbReference type="ARBA" id="ARBA00022989"/>
    </source>
</evidence>
<comment type="subcellular location">
    <subcellularLocation>
        <location evidence="1">Endoplasmic reticulum membrane</location>
        <topology evidence="1">Multi-pass membrane protein</topology>
    </subcellularLocation>
</comment>
<proteinExistence type="predicted"/>
<keyword evidence="4 8" id="KW-0812">Transmembrane</keyword>
<feature type="transmembrane region" description="Helical" evidence="8">
    <location>
        <begin position="173"/>
        <end position="193"/>
    </location>
</feature>
<dbReference type="GO" id="GO:0005789">
    <property type="term" value="C:endoplasmic reticulum membrane"/>
    <property type="evidence" value="ECO:0007669"/>
    <property type="project" value="UniProtKB-SubCell"/>
</dbReference>
<evidence type="ECO:0000256" key="4">
    <source>
        <dbReference type="ARBA" id="ARBA00022692"/>
    </source>
</evidence>
<comment type="pathway">
    <text evidence="2">Glycolipid biosynthesis; glycosylphosphatidylinositol-anchor biosynthesis.</text>
</comment>
<name>A0AAV0JET8_9ROSI</name>
<dbReference type="AlphaFoldDB" id="A0AAV0JET8"/>
<dbReference type="InterPro" id="IPR009580">
    <property type="entry name" value="GPI_biosynthesis_protein_Pig-F"/>
</dbReference>
<keyword evidence="3" id="KW-0337">GPI-anchor biosynthesis</keyword>
<dbReference type="Proteomes" id="UP001154282">
    <property type="component" value="Unassembled WGS sequence"/>
</dbReference>
<evidence type="ECO:0000313" key="10">
    <source>
        <dbReference type="Proteomes" id="UP001154282"/>
    </source>
</evidence>
<keyword evidence="10" id="KW-1185">Reference proteome</keyword>
<organism evidence="9 10">
    <name type="scientific">Linum tenue</name>
    <dbReference type="NCBI Taxonomy" id="586396"/>
    <lineage>
        <taxon>Eukaryota</taxon>
        <taxon>Viridiplantae</taxon>
        <taxon>Streptophyta</taxon>
        <taxon>Embryophyta</taxon>
        <taxon>Tracheophyta</taxon>
        <taxon>Spermatophyta</taxon>
        <taxon>Magnoliopsida</taxon>
        <taxon>eudicotyledons</taxon>
        <taxon>Gunneridae</taxon>
        <taxon>Pentapetalae</taxon>
        <taxon>rosids</taxon>
        <taxon>fabids</taxon>
        <taxon>Malpighiales</taxon>
        <taxon>Linaceae</taxon>
        <taxon>Linum</taxon>
    </lineage>
</organism>
<dbReference type="GO" id="GO:0006506">
    <property type="term" value="P:GPI anchor biosynthetic process"/>
    <property type="evidence" value="ECO:0007669"/>
    <property type="project" value="UniProtKB-KW"/>
</dbReference>